<sequence length="106" mass="11655">MSAMRRQAHTQVVTDVSRPSRRTPVLLITPDPLPPGLTDIGTDPVTVIVQRSPPGVTNIPAKSVVLQGFLWTPAGAQGPTAIETYRGSHRHDVLFRIKKKRIRTVQ</sequence>
<dbReference type="AlphaFoldDB" id="A0A6T2AJ96"/>
<evidence type="ECO:0000256" key="1">
    <source>
        <dbReference type="SAM" id="MobiDB-lite"/>
    </source>
</evidence>
<reference evidence="3" key="1">
    <citation type="submission" date="2021-01" db="EMBL/GenBank/DDBJ databases">
        <authorList>
            <person name="Corre E."/>
            <person name="Pelletier E."/>
            <person name="Niang G."/>
            <person name="Scheremetjew M."/>
            <person name="Finn R."/>
            <person name="Kale V."/>
            <person name="Holt S."/>
            <person name="Cochrane G."/>
            <person name="Meng A."/>
            <person name="Brown T."/>
            <person name="Cohen L."/>
        </authorList>
    </citation>
    <scope>NUCLEOTIDE SEQUENCE</scope>
    <source>
        <strain evidence="3">CCMP1594</strain>
    </source>
</reference>
<dbReference type="EMBL" id="HBJA01057012">
    <property type="protein sequence ID" value="CAE0809046.1"/>
    <property type="molecule type" value="Transcribed_RNA"/>
</dbReference>
<evidence type="ECO:0000313" key="3">
    <source>
        <dbReference type="EMBL" id="CAE0809046.1"/>
    </source>
</evidence>
<organism evidence="3">
    <name type="scientific">Eutreptiella gymnastica</name>
    <dbReference type="NCBI Taxonomy" id="73025"/>
    <lineage>
        <taxon>Eukaryota</taxon>
        <taxon>Discoba</taxon>
        <taxon>Euglenozoa</taxon>
        <taxon>Euglenida</taxon>
        <taxon>Spirocuta</taxon>
        <taxon>Euglenophyceae</taxon>
        <taxon>Eutreptiales</taxon>
        <taxon>Eutreptiaceae</taxon>
        <taxon>Eutreptiella</taxon>
    </lineage>
</organism>
<dbReference type="EMBL" id="HBJA01057011">
    <property type="protein sequence ID" value="CAE0809045.1"/>
    <property type="molecule type" value="Transcribed_RNA"/>
</dbReference>
<protein>
    <submittedName>
        <fullName evidence="3">Uncharacterized protein</fullName>
    </submittedName>
</protein>
<proteinExistence type="predicted"/>
<gene>
    <name evidence="2" type="ORF">EGYM00163_LOCUS20176</name>
    <name evidence="3" type="ORF">EGYM00163_LOCUS20177</name>
</gene>
<name>A0A6T2AJ96_9EUGL</name>
<accession>A0A6T2AJ96</accession>
<evidence type="ECO:0000313" key="2">
    <source>
        <dbReference type="EMBL" id="CAE0809045.1"/>
    </source>
</evidence>
<feature type="region of interest" description="Disordered" evidence="1">
    <location>
        <begin position="1"/>
        <end position="30"/>
    </location>
</feature>